<evidence type="ECO:0008006" key="7">
    <source>
        <dbReference type="Google" id="ProtNLM"/>
    </source>
</evidence>
<dbReference type="InterPro" id="IPR037143">
    <property type="entry name" value="4-PPantetheinyl_Trfase_dom_sf"/>
</dbReference>
<dbReference type="PANTHER" id="PTHR12215">
    <property type="entry name" value="PHOSPHOPANTETHEINE TRANSFERASE"/>
    <property type="match status" value="1"/>
</dbReference>
<feature type="domain" description="4'-phosphopantetheinyl transferase N-terminal" evidence="4">
    <location>
        <begin position="44"/>
        <end position="101"/>
    </location>
</feature>
<proteinExistence type="inferred from homology"/>
<accession>A0ABQ3I8Y9</accession>
<comment type="caution">
    <text evidence="5">The sequence shown here is derived from an EMBL/GenBank/DDBJ whole genome shotgun (WGS) entry which is preliminary data.</text>
</comment>
<dbReference type="EMBL" id="BNAG01000003">
    <property type="protein sequence ID" value="GHE66340.1"/>
    <property type="molecule type" value="Genomic_DNA"/>
</dbReference>
<dbReference type="RefSeq" id="WP_189630311.1">
    <property type="nucleotide sequence ID" value="NZ_BNAG01000003.1"/>
</dbReference>
<dbReference type="PANTHER" id="PTHR12215:SF10">
    <property type="entry name" value="L-AMINOADIPATE-SEMIALDEHYDE DEHYDROGENASE-PHOSPHOPANTETHEINYL TRANSFERASE"/>
    <property type="match status" value="1"/>
</dbReference>
<gene>
    <name evidence="5" type="ORF">GCM10011340_22040</name>
</gene>
<dbReference type="SUPFAM" id="SSF56214">
    <property type="entry name" value="4'-phosphopantetheinyl transferase"/>
    <property type="match status" value="2"/>
</dbReference>
<evidence type="ECO:0000313" key="5">
    <source>
        <dbReference type="EMBL" id="GHE66340.1"/>
    </source>
</evidence>
<dbReference type="InterPro" id="IPR008278">
    <property type="entry name" value="4-PPantetheinyl_Trfase_dom"/>
</dbReference>
<reference evidence="6" key="1">
    <citation type="journal article" date="2019" name="Int. J. Syst. Evol. Microbiol.">
        <title>The Global Catalogue of Microorganisms (GCM) 10K type strain sequencing project: providing services to taxonomists for standard genome sequencing and annotation.</title>
        <authorList>
            <consortium name="The Broad Institute Genomics Platform"/>
            <consortium name="The Broad Institute Genome Sequencing Center for Infectious Disease"/>
            <person name="Wu L."/>
            <person name="Ma J."/>
        </authorList>
    </citation>
    <scope>NUCLEOTIDE SEQUENCE [LARGE SCALE GENOMIC DNA]</scope>
    <source>
        <strain evidence="6">CGMCC 1.15111</strain>
    </source>
</reference>
<dbReference type="Pfam" id="PF17837">
    <property type="entry name" value="4PPT_N"/>
    <property type="match status" value="1"/>
</dbReference>
<comment type="similarity">
    <text evidence="1">Belongs to the P-Pant transferase superfamily. Gsp/Sfp/HetI/AcpT family.</text>
</comment>
<evidence type="ECO:0000313" key="6">
    <source>
        <dbReference type="Proteomes" id="UP000658258"/>
    </source>
</evidence>
<keyword evidence="2" id="KW-0808">Transferase</keyword>
<organism evidence="5 6">
    <name type="scientific">Roseivirga thermotolerans</name>
    <dbReference type="NCBI Taxonomy" id="1758176"/>
    <lineage>
        <taxon>Bacteria</taxon>
        <taxon>Pseudomonadati</taxon>
        <taxon>Bacteroidota</taxon>
        <taxon>Cytophagia</taxon>
        <taxon>Cytophagales</taxon>
        <taxon>Roseivirgaceae</taxon>
        <taxon>Roseivirga</taxon>
    </lineage>
</organism>
<evidence type="ECO:0000256" key="2">
    <source>
        <dbReference type="ARBA" id="ARBA00022679"/>
    </source>
</evidence>
<name>A0ABQ3I8Y9_9BACT</name>
<protein>
    <recommendedName>
        <fullName evidence="7">4'-phosphopantetheinyl transferase domain-containing protein</fullName>
    </recommendedName>
</protein>
<dbReference type="InterPro" id="IPR041354">
    <property type="entry name" value="4PPT_N"/>
</dbReference>
<evidence type="ECO:0000259" key="3">
    <source>
        <dbReference type="Pfam" id="PF01648"/>
    </source>
</evidence>
<dbReference type="Proteomes" id="UP000658258">
    <property type="component" value="Unassembled WGS sequence"/>
</dbReference>
<dbReference type="Pfam" id="PF01648">
    <property type="entry name" value="ACPS"/>
    <property type="match status" value="1"/>
</dbReference>
<dbReference type="Gene3D" id="3.90.470.20">
    <property type="entry name" value="4'-phosphopantetheinyl transferase domain"/>
    <property type="match status" value="1"/>
</dbReference>
<sequence>MPIIKKGEVEESVHFAIWQIEEEADTLQEFLNLTIQDEELNSIKVESRRIESLAARCALRVLLEPFGDFEIYKDKFGKPHLVDESIGLSISHAKGYAAAAINLNGPIGIDIEHEREQVLKIAHKFVHSSERKWVDGDINRLTRVWSAKEALYKLHGRTQLIFAEQLITKNLDRPYGEGKIIERDEGVSLYKLFLPADTPLTTVIAY</sequence>
<dbReference type="InterPro" id="IPR050559">
    <property type="entry name" value="P-Pant_transferase_sf"/>
</dbReference>
<keyword evidence="6" id="KW-1185">Reference proteome</keyword>
<feature type="domain" description="4'-phosphopantetheinyl transferase" evidence="3">
    <location>
        <begin position="106"/>
        <end position="159"/>
    </location>
</feature>
<evidence type="ECO:0000256" key="1">
    <source>
        <dbReference type="ARBA" id="ARBA00010990"/>
    </source>
</evidence>
<evidence type="ECO:0000259" key="4">
    <source>
        <dbReference type="Pfam" id="PF17837"/>
    </source>
</evidence>